<evidence type="ECO:0000256" key="1">
    <source>
        <dbReference type="SAM" id="Phobius"/>
    </source>
</evidence>
<dbReference type="Proteomes" id="UP000006228">
    <property type="component" value="Unassembled WGS sequence"/>
</dbReference>
<feature type="transmembrane region" description="Helical" evidence="1">
    <location>
        <begin position="5"/>
        <end position="25"/>
    </location>
</feature>
<protein>
    <recommendedName>
        <fullName evidence="4">DUF2834 domain-containing protein</fullName>
    </recommendedName>
</protein>
<feature type="transmembrane region" description="Helical" evidence="1">
    <location>
        <begin position="75"/>
        <end position="96"/>
    </location>
</feature>
<dbReference type="InterPro" id="IPR021362">
    <property type="entry name" value="DUF2834"/>
</dbReference>
<dbReference type="AlphaFoldDB" id="E8MDJ1"/>
<dbReference type="Pfam" id="PF11196">
    <property type="entry name" value="DUF2834"/>
    <property type="match status" value="1"/>
</dbReference>
<evidence type="ECO:0000313" key="2">
    <source>
        <dbReference type="EMBL" id="EGA67977.1"/>
    </source>
</evidence>
<reference evidence="2 3" key="1">
    <citation type="journal article" date="2012" name="Int. J. Syst. Evol. Microbiol.">
        <title>Vibrio caribbeanicus sp. nov., isolated from the marine sponge Scleritoderma cyanea.</title>
        <authorList>
            <person name="Hoffmann M."/>
            <person name="Monday S.R."/>
            <person name="Allard M.W."/>
            <person name="Strain E.A."/>
            <person name="Whittaker P."/>
            <person name="Naum M."/>
            <person name="McCarthy P.J."/>
            <person name="Lopez J.V."/>
            <person name="Fischer M."/>
            <person name="Brown E.W."/>
        </authorList>
    </citation>
    <scope>NUCLEOTIDE SEQUENCE [LARGE SCALE GENOMIC DNA]</scope>
    <source>
        <strain evidence="3">DSMZ 21326</strain>
    </source>
</reference>
<feature type="transmembrane region" description="Helical" evidence="1">
    <location>
        <begin position="45"/>
        <end position="63"/>
    </location>
</feature>
<gene>
    <name evidence="2" type="ORF">VISI1226_08629</name>
</gene>
<dbReference type="GeneID" id="95571584"/>
<organism evidence="2 3">
    <name type="scientific">Vibrio sinaloensis DSM 21326</name>
    <dbReference type="NCBI Taxonomy" id="945550"/>
    <lineage>
        <taxon>Bacteria</taxon>
        <taxon>Pseudomonadati</taxon>
        <taxon>Pseudomonadota</taxon>
        <taxon>Gammaproteobacteria</taxon>
        <taxon>Vibrionales</taxon>
        <taxon>Vibrionaceae</taxon>
        <taxon>Vibrio</taxon>
        <taxon>Vibrio oreintalis group</taxon>
    </lineage>
</organism>
<evidence type="ECO:0000313" key="3">
    <source>
        <dbReference type="Proteomes" id="UP000006228"/>
    </source>
</evidence>
<dbReference type="eggNOG" id="ENOG503307H">
    <property type="taxonomic scope" value="Bacteria"/>
</dbReference>
<evidence type="ECO:0008006" key="4">
    <source>
        <dbReference type="Google" id="ProtNLM"/>
    </source>
</evidence>
<keyword evidence="1" id="KW-0812">Transmembrane</keyword>
<dbReference type="EMBL" id="AEVT01000122">
    <property type="protein sequence ID" value="EGA67977.1"/>
    <property type="molecule type" value="Genomic_DNA"/>
</dbReference>
<comment type="caution">
    <text evidence="2">The sequence shown here is derived from an EMBL/GenBank/DDBJ whole genome shotgun (WGS) entry which is preliminary data.</text>
</comment>
<name>E8MDJ1_PHOS4</name>
<sequence length="115" mass="12672">MRKLYLLLTILGIALPYGAFLPWLFEHGLAMGLLLEQAFVNPISAVAWLDVFVAGVTLIVFIVTDSRANQVSGSLFAIIGTLTVGVSFGLPLYLYLRHRQLSPQQTENHSRDATI</sequence>
<accession>E8MDJ1</accession>
<keyword evidence="1" id="KW-0472">Membrane</keyword>
<proteinExistence type="predicted"/>
<dbReference type="OrthoDB" id="2619901at2"/>
<keyword evidence="1" id="KW-1133">Transmembrane helix</keyword>
<dbReference type="RefSeq" id="WP_008081659.1">
    <property type="nucleotide sequence ID" value="NZ_AEVT01000122.1"/>
</dbReference>